<dbReference type="EMBL" id="BGZK01003496">
    <property type="protein sequence ID" value="GBP01920.1"/>
    <property type="molecule type" value="Genomic_DNA"/>
</dbReference>
<organism evidence="1 2">
    <name type="scientific">Eumeta variegata</name>
    <name type="common">Bagworm moth</name>
    <name type="synonym">Eumeta japonica</name>
    <dbReference type="NCBI Taxonomy" id="151549"/>
    <lineage>
        <taxon>Eukaryota</taxon>
        <taxon>Metazoa</taxon>
        <taxon>Ecdysozoa</taxon>
        <taxon>Arthropoda</taxon>
        <taxon>Hexapoda</taxon>
        <taxon>Insecta</taxon>
        <taxon>Pterygota</taxon>
        <taxon>Neoptera</taxon>
        <taxon>Endopterygota</taxon>
        <taxon>Lepidoptera</taxon>
        <taxon>Glossata</taxon>
        <taxon>Ditrysia</taxon>
        <taxon>Tineoidea</taxon>
        <taxon>Psychidae</taxon>
        <taxon>Oiketicinae</taxon>
        <taxon>Eumeta</taxon>
    </lineage>
</organism>
<keyword evidence="2" id="KW-1185">Reference proteome</keyword>
<gene>
    <name evidence="1" type="ORF">EVAR_99724_1</name>
</gene>
<accession>A0A4C1SL94</accession>
<evidence type="ECO:0000313" key="2">
    <source>
        <dbReference type="Proteomes" id="UP000299102"/>
    </source>
</evidence>
<dbReference type="Proteomes" id="UP000299102">
    <property type="component" value="Unassembled WGS sequence"/>
</dbReference>
<evidence type="ECO:0000313" key="1">
    <source>
        <dbReference type="EMBL" id="GBP01920.1"/>
    </source>
</evidence>
<reference evidence="1 2" key="1">
    <citation type="journal article" date="2019" name="Commun. Biol.">
        <title>The bagworm genome reveals a unique fibroin gene that provides high tensile strength.</title>
        <authorList>
            <person name="Kono N."/>
            <person name="Nakamura H."/>
            <person name="Ohtoshi R."/>
            <person name="Tomita M."/>
            <person name="Numata K."/>
            <person name="Arakawa K."/>
        </authorList>
    </citation>
    <scope>NUCLEOTIDE SEQUENCE [LARGE SCALE GENOMIC DNA]</scope>
</reference>
<protein>
    <submittedName>
        <fullName evidence="1">Uncharacterized protein</fullName>
    </submittedName>
</protein>
<dbReference type="AlphaFoldDB" id="A0A4C1SL94"/>
<comment type="caution">
    <text evidence="1">The sequence shown here is derived from an EMBL/GenBank/DDBJ whole genome shotgun (WGS) entry which is preliminary data.</text>
</comment>
<name>A0A4C1SL94_EUMVA</name>
<sequence>MGSEANHLFGPDKGPWRATLPASRARRECALSGLRASHARRAASRYPDTVDSDLRTARLYFEPDHRLYFTWRSSDLILSTAVRYCGLGCPDIDPFAPGRVQFLDIPVDA</sequence>
<proteinExistence type="predicted"/>